<name>A0AAD7ACH5_9AGAR</name>
<evidence type="ECO:0000313" key="2">
    <source>
        <dbReference type="EMBL" id="KAJ7354140.1"/>
    </source>
</evidence>
<protein>
    <submittedName>
        <fullName evidence="2">Uncharacterized protein</fullName>
    </submittedName>
</protein>
<keyword evidence="3" id="KW-1185">Reference proteome</keyword>
<dbReference type="EMBL" id="JARIHO010000010">
    <property type="protein sequence ID" value="KAJ7354140.1"/>
    <property type="molecule type" value="Genomic_DNA"/>
</dbReference>
<proteinExistence type="predicted"/>
<reference evidence="2" key="1">
    <citation type="submission" date="2023-03" db="EMBL/GenBank/DDBJ databases">
        <title>Massive genome expansion in bonnet fungi (Mycena s.s.) driven by repeated elements and novel gene families across ecological guilds.</title>
        <authorList>
            <consortium name="Lawrence Berkeley National Laboratory"/>
            <person name="Harder C.B."/>
            <person name="Miyauchi S."/>
            <person name="Viragh M."/>
            <person name="Kuo A."/>
            <person name="Thoen E."/>
            <person name="Andreopoulos B."/>
            <person name="Lu D."/>
            <person name="Skrede I."/>
            <person name="Drula E."/>
            <person name="Henrissat B."/>
            <person name="Morin E."/>
            <person name="Kohler A."/>
            <person name="Barry K."/>
            <person name="LaButti K."/>
            <person name="Morin E."/>
            <person name="Salamov A."/>
            <person name="Lipzen A."/>
            <person name="Mereny Z."/>
            <person name="Hegedus B."/>
            <person name="Baldrian P."/>
            <person name="Stursova M."/>
            <person name="Weitz H."/>
            <person name="Taylor A."/>
            <person name="Grigoriev I.V."/>
            <person name="Nagy L.G."/>
            <person name="Martin F."/>
            <person name="Kauserud H."/>
        </authorList>
    </citation>
    <scope>NUCLEOTIDE SEQUENCE</scope>
    <source>
        <strain evidence="2">CBHHK002</strain>
    </source>
</reference>
<gene>
    <name evidence="2" type="ORF">DFH08DRAFT_804065</name>
</gene>
<evidence type="ECO:0000313" key="3">
    <source>
        <dbReference type="Proteomes" id="UP001218218"/>
    </source>
</evidence>
<dbReference type="Proteomes" id="UP001218218">
    <property type="component" value="Unassembled WGS sequence"/>
</dbReference>
<comment type="caution">
    <text evidence="2">The sequence shown here is derived from an EMBL/GenBank/DDBJ whole genome shotgun (WGS) entry which is preliminary data.</text>
</comment>
<evidence type="ECO:0000256" key="1">
    <source>
        <dbReference type="SAM" id="MobiDB-lite"/>
    </source>
</evidence>
<feature type="region of interest" description="Disordered" evidence="1">
    <location>
        <begin position="95"/>
        <end position="127"/>
    </location>
</feature>
<accession>A0AAD7ACH5</accession>
<dbReference type="AlphaFoldDB" id="A0AAD7ACH5"/>
<organism evidence="2 3">
    <name type="scientific">Mycena albidolilacea</name>
    <dbReference type="NCBI Taxonomy" id="1033008"/>
    <lineage>
        <taxon>Eukaryota</taxon>
        <taxon>Fungi</taxon>
        <taxon>Dikarya</taxon>
        <taxon>Basidiomycota</taxon>
        <taxon>Agaricomycotina</taxon>
        <taxon>Agaricomycetes</taxon>
        <taxon>Agaricomycetidae</taxon>
        <taxon>Agaricales</taxon>
        <taxon>Marasmiineae</taxon>
        <taxon>Mycenaceae</taxon>
        <taxon>Mycena</taxon>
    </lineage>
</organism>
<feature type="compositionally biased region" description="Gly residues" evidence="1">
    <location>
        <begin position="96"/>
        <end position="116"/>
    </location>
</feature>
<sequence>MIHEAEAERQRVGSQGDWWYDRARTVEALYQYSFQRLPKILRANSRRDARALYVSRMPEYALQRTAVGWEPSPKWEVTDSTINWGSDWGENTWGGSASGGWGSASGGWGSASGGWGPADPAEQDPGFWYTPADDNISPILLIRSLPNYH</sequence>